<accession>R0K151</accession>
<reference evidence="2" key="1">
    <citation type="journal article" date="2013" name="Nat. Genet.">
        <title>The duck genome and transcriptome provide insight into an avian influenza virus reservoir species.</title>
        <authorList>
            <person name="Huang Y."/>
            <person name="Li Y."/>
            <person name="Burt D.W."/>
            <person name="Chen H."/>
            <person name="Zhang Y."/>
            <person name="Qian W."/>
            <person name="Kim H."/>
            <person name="Gan S."/>
            <person name="Zhao Y."/>
            <person name="Li J."/>
            <person name="Yi K."/>
            <person name="Feng H."/>
            <person name="Zhu P."/>
            <person name="Li B."/>
            <person name="Liu Q."/>
            <person name="Fairley S."/>
            <person name="Magor K.E."/>
            <person name="Du Z."/>
            <person name="Hu X."/>
            <person name="Goodman L."/>
            <person name="Tafer H."/>
            <person name="Vignal A."/>
            <person name="Lee T."/>
            <person name="Kim K.W."/>
            <person name="Sheng Z."/>
            <person name="An Y."/>
            <person name="Searle S."/>
            <person name="Herrero J."/>
            <person name="Groenen M.A."/>
            <person name="Crooijmans R.P."/>
            <person name="Faraut T."/>
            <person name="Cai Q."/>
            <person name="Webster R.G."/>
            <person name="Aldridge J.R."/>
            <person name="Warren W.C."/>
            <person name="Bartschat S."/>
            <person name="Kehr S."/>
            <person name="Marz M."/>
            <person name="Stadler P.F."/>
            <person name="Smith J."/>
            <person name="Kraus R.H."/>
            <person name="Zhao Y."/>
            <person name="Ren L."/>
            <person name="Fei J."/>
            <person name="Morisson M."/>
            <person name="Kaiser P."/>
            <person name="Griffin D.K."/>
            <person name="Rao M."/>
            <person name="Pitel F."/>
            <person name="Wang J."/>
            <person name="Li N."/>
        </authorList>
    </citation>
    <scope>NUCLEOTIDE SEQUENCE [LARGE SCALE GENOMIC DNA]</scope>
</reference>
<dbReference type="EMBL" id="KB742873">
    <property type="protein sequence ID" value="EOB03317.1"/>
    <property type="molecule type" value="Genomic_DNA"/>
</dbReference>
<proteinExistence type="predicted"/>
<sequence length="83" mass="9359">MAVWQTEDDGKIKGMKDPKSFKQKTSAYQIPTRLQSPLATPYPAVKRNVAYNTACEARNYSWLRVEGCTMVLGINKLDGFLNC</sequence>
<dbReference type="Proteomes" id="UP000296049">
    <property type="component" value="Unassembled WGS sequence"/>
</dbReference>
<dbReference type="AlphaFoldDB" id="R0K151"/>
<evidence type="ECO:0000313" key="1">
    <source>
        <dbReference type="EMBL" id="EOB03317.1"/>
    </source>
</evidence>
<name>R0K151_ANAPL</name>
<keyword evidence="2" id="KW-1185">Reference proteome</keyword>
<protein>
    <submittedName>
        <fullName evidence="1">Uncharacterized protein</fullName>
    </submittedName>
</protein>
<organism evidence="1 2">
    <name type="scientific">Anas platyrhynchos</name>
    <name type="common">Mallard</name>
    <name type="synonym">Anas boschas</name>
    <dbReference type="NCBI Taxonomy" id="8839"/>
    <lineage>
        <taxon>Eukaryota</taxon>
        <taxon>Metazoa</taxon>
        <taxon>Chordata</taxon>
        <taxon>Craniata</taxon>
        <taxon>Vertebrata</taxon>
        <taxon>Euteleostomi</taxon>
        <taxon>Archelosauria</taxon>
        <taxon>Archosauria</taxon>
        <taxon>Dinosauria</taxon>
        <taxon>Saurischia</taxon>
        <taxon>Theropoda</taxon>
        <taxon>Coelurosauria</taxon>
        <taxon>Aves</taxon>
        <taxon>Neognathae</taxon>
        <taxon>Galloanserae</taxon>
        <taxon>Anseriformes</taxon>
        <taxon>Anatidae</taxon>
        <taxon>Anatinae</taxon>
        <taxon>Anas</taxon>
    </lineage>
</organism>
<evidence type="ECO:0000313" key="2">
    <source>
        <dbReference type="Proteomes" id="UP000296049"/>
    </source>
</evidence>
<gene>
    <name evidence="1" type="ORF">Anapl_00644</name>
</gene>